<evidence type="ECO:0000256" key="1">
    <source>
        <dbReference type="SAM" id="MobiDB-lite"/>
    </source>
</evidence>
<organism evidence="2">
    <name type="scientific">Eiseniibacteriota bacterium</name>
    <dbReference type="NCBI Taxonomy" id="2212470"/>
    <lineage>
        <taxon>Bacteria</taxon>
        <taxon>Candidatus Eiseniibacteriota</taxon>
    </lineage>
</organism>
<comment type="caution">
    <text evidence="2">The sequence shown here is derived from an EMBL/GenBank/DDBJ whole genome shotgun (WGS) entry which is preliminary data.</text>
</comment>
<dbReference type="Gene3D" id="1.25.40.10">
    <property type="entry name" value="Tetratricopeptide repeat domain"/>
    <property type="match status" value="1"/>
</dbReference>
<name>A0A832I1D7_UNCEI</name>
<evidence type="ECO:0008006" key="3">
    <source>
        <dbReference type="Google" id="ProtNLM"/>
    </source>
</evidence>
<evidence type="ECO:0000313" key="2">
    <source>
        <dbReference type="EMBL" id="HGZ43304.1"/>
    </source>
</evidence>
<feature type="region of interest" description="Disordered" evidence="1">
    <location>
        <begin position="1"/>
        <end position="20"/>
    </location>
</feature>
<reference evidence="2" key="1">
    <citation type="journal article" date="2020" name="mSystems">
        <title>Genome- and Community-Level Interaction Insights into Carbon Utilization and Element Cycling Functions of Hydrothermarchaeota in Hydrothermal Sediment.</title>
        <authorList>
            <person name="Zhou Z."/>
            <person name="Liu Y."/>
            <person name="Xu W."/>
            <person name="Pan J."/>
            <person name="Luo Z.H."/>
            <person name="Li M."/>
        </authorList>
    </citation>
    <scope>NUCLEOTIDE SEQUENCE [LARGE SCALE GENOMIC DNA]</scope>
    <source>
        <strain evidence="2">SpSt-381</strain>
    </source>
</reference>
<accession>A0A832I1D7</accession>
<protein>
    <recommendedName>
        <fullName evidence="3">Tetratricopeptide repeat protein</fullName>
    </recommendedName>
</protein>
<gene>
    <name evidence="2" type="ORF">ENR23_07765</name>
</gene>
<dbReference type="SUPFAM" id="SSF48452">
    <property type="entry name" value="TPR-like"/>
    <property type="match status" value="1"/>
</dbReference>
<proteinExistence type="predicted"/>
<sequence>MITTSPVIPPGRPRAAAGARRARGLAPAAGARRARAAVLAATALAAAASLALAAAAFAETPPLTREELARLEKLARDPREAPGVALRLEAYFLDRPDPALVADGRYVEAIAHCTAQRGWDAINYSVVRMIQAMSADSVLQARRLVEIAGYMVERERMRDIPRQYAVRAHRILPRSAEHADVWAGAWALLGHVSLREGKADSAVARIERALPHLSGPAAKGALFNLGRAEALRGARDRAIDRFVECLVAEPAADTSAAIVLRAAWTSRHGSLAGLEERIAKARAGRK</sequence>
<dbReference type="AlphaFoldDB" id="A0A832I1D7"/>
<dbReference type="InterPro" id="IPR011990">
    <property type="entry name" value="TPR-like_helical_dom_sf"/>
</dbReference>
<dbReference type="EMBL" id="DSQF01000016">
    <property type="protein sequence ID" value="HGZ43304.1"/>
    <property type="molecule type" value="Genomic_DNA"/>
</dbReference>